<protein>
    <recommendedName>
        <fullName evidence="5 13">Homoserine dehydrogenase</fullName>
        <ecNumber evidence="4 13">1.1.1.3</ecNumber>
    </recommendedName>
</protein>
<dbReference type="KEGG" id="ock:EXM22_16475"/>
<dbReference type="PROSITE" id="PS01042">
    <property type="entry name" value="HOMOSER_DHGENASE"/>
    <property type="match status" value="1"/>
</dbReference>
<dbReference type="InterPro" id="IPR001342">
    <property type="entry name" value="HDH_cat"/>
</dbReference>
<evidence type="ECO:0000256" key="10">
    <source>
        <dbReference type="ARBA" id="ARBA00023167"/>
    </source>
</evidence>
<evidence type="ECO:0000313" key="17">
    <source>
        <dbReference type="Proteomes" id="UP000324209"/>
    </source>
</evidence>
<dbReference type="UniPathway" id="UPA00050">
    <property type="reaction ID" value="UER00063"/>
</dbReference>
<evidence type="ECO:0000256" key="2">
    <source>
        <dbReference type="ARBA" id="ARBA00005062"/>
    </source>
</evidence>
<feature type="binding site" evidence="12">
    <location>
        <begin position="12"/>
        <end position="19"/>
    </location>
    <ligand>
        <name>NADP(+)</name>
        <dbReference type="ChEBI" id="CHEBI:58349"/>
    </ligand>
</feature>
<keyword evidence="8 12" id="KW-0521">NADP</keyword>
<dbReference type="Pfam" id="PF01842">
    <property type="entry name" value="ACT"/>
    <property type="match status" value="1"/>
</dbReference>
<dbReference type="EC" id="1.1.1.3" evidence="4 13"/>
<gene>
    <name evidence="16" type="ORF">EXM22_16475</name>
</gene>
<dbReference type="Gene3D" id="3.30.360.10">
    <property type="entry name" value="Dihydrodipicolinate Reductase, domain 2"/>
    <property type="match status" value="1"/>
</dbReference>
<dbReference type="InterPro" id="IPR019811">
    <property type="entry name" value="HDH_CS"/>
</dbReference>
<comment type="pathway">
    <text evidence="1 13">Amino-acid biosynthesis; L-threonine biosynthesis; L-threonine from L-aspartate: step 3/5.</text>
</comment>
<keyword evidence="7 13" id="KW-0791">Threonine biosynthesis</keyword>
<dbReference type="InterPro" id="IPR002912">
    <property type="entry name" value="ACT_dom"/>
</dbReference>
<dbReference type="GO" id="GO:0004412">
    <property type="term" value="F:homoserine dehydrogenase activity"/>
    <property type="evidence" value="ECO:0007669"/>
    <property type="project" value="UniProtKB-EC"/>
</dbReference>
<keyword evidence="6 13" id="KW-0028">Amino-acid biosynthesis</keyword>
<keyword evidence="17" id="KW-1185">Reference proteome</keyword>
<accession>A0A5C1QQ60</accession>
<dbReference type="PANTHER" id="PTHR43331">
    <property type="entry name" value="HOMOSERINE DEHYDROGENASE"/>
    <property type="match status" value="1"/>
</dbReference>
<feature type="binding site" evidence="12">
    <location>
        <position position="193"/>
    </location>
    <ligand>
        <name>L-homoserine</name>
        <dbReference type="ChEBI" id="CHEBI:57476"/>
    </ligand>
</feature>
<keyword evidence="9 13" id="KW-0560">Oxidoreductase</keyword>
<dbReference type="PANTHER" id="PTHR43331:SF1">
    <property type="entry name" value="HOMOSERINE DEHYDROGENASE"/>
    <property type="match status" value="1"/>
</dbReference>
<dbReference type="AlphaFoldDB" id="A0A5C1QQ60"/>
<evidence type="ECO:0000256" key="12">
    <source>
        <dbReference type="PIRSR" id="PIRSR000098-2"/>
    </source>
</evidence>
<dbReference type="Gene3D" id="3.40.50.720">
    <property type="entry name" value="NAD(P)-binding Rossmann-like Domain"/>
    <property type="match status" value="1"/>
</dbReference>
<dbReference type="CDD" id="cd04881">
    <property type="entry name" value="ACT_HSDH-Hom"/>
    <property type="match status" value="1"/>
</dbReference>
<dbReference type="GO" id="GO:0050661">
    <property type="term" value="F:NADP binding"/>
    <property type="evidence" value="ECO:0007669"/>
    <property type="project" value="InterPro"/>
</dbReference>
<dbReference type="FunFam" id="3.30.360.10:FF:000005">
    <property type="entry name" value="Homoserine dehydrogenase"/>
    <property type="match status" value="1"/>
</dbReference>
<dbReference type="SUPFAM" id="SSF55347">
    <property type="entry name" value="Glyceraldehyde-3-phosphate dehydrogenase-like, C-terminal domain"/>
    <property type="match status" value="1"/>
</dbReference>
<evidence type="ECO:0000259" key="15">
    <source>
        <dbReference type="PROSITE" id="PS51671"/>
    </source>
</evidence>
<dbReference type="NCBIfam" id="NF004976">
    <property type="entry name" value="PRK06349.1"/>
    <property type="match status" value="1"/>
</dbReference>
<evidence type="ECO:0000256" key="4">
    <source>
        <dbReference type="ARBA" id="ARBA00013213"/>
    </source>
</evidence>
<evidence type="ECO:0000256" key="9">
    <source>
        <dbReference type="ARBA" id="ARBA00023002"/>
    </source>
</evidence>
<feature type="binding site" evidence="12">
    <location>
        <position position="108"/>
    </location>
    <ligand>
        <name>NADPH</name>
        <dbReference type="ChEBI" id="CHEBI:57783"/>
    </ligand>
</feature>
<organism evidence="16 17">
    <name type="scientific">Oceanispirochaeta crateris</name>
    <dbReference type="NCBI Taxonomy" id="2518645"/>
    <lineage>
        <taxon>Bacteria</taxon>
        <taxon>Pseudomonadati</taxon>
        <taxon>Spirochaetota</taxon>
        <taxon>Spirochaetia</taxon>
        <taxon>Spirochaetales</taxon>
        <taxon>Spirochaetaceae</taxon>
        <taxon>Oceanispirochaeta</taxon>
    </lineage>
</organism>
<evidence type="ECO:0000256" key="5">
    <source>
        <dbReference type="ARBA" id="ARBA00013376"/>
    </source>
</evidence>
<comment type="similarity">
    <text evidence="3 14">Belongs to the homoserine dehydrogenase family.</text>
</comment>
<dbReference type="PROSITE" id="PS51671">
    <property type="entry name" value="ACT"/>
    <property type="match status" value="1"/>
</dbReference>
<evidence type="ECO:0000256" key="14">
    <source>
        <dbReference type="RuleBase" id="RU004171"/>
    </source>
</evidence>
<evidence type="ECO:0000256" key="3">
    <source>
        <dbReference type="ARBA" id="ARBA00006753"/>
    </source>
</evidence>
<evidence type="ECO:0000256" key="1">
    <source>
        <dbReference type="ARBA" id="ARBA00005056"/>
    </source>
</evidence>
<feature type="domain" description="ACT" evidence="15">
    <location>
        <begin position="355"/>
        <end position="429"/>
    </location>
</feature>
<evidence type="ECO:0000256" key="7">
    <source>
        <dbReference type="ARBA" id="ARBA00022697"/>
    </source>
</evidence>
<sequence length="439" mass="47199">MEEKGQYGVALVGCGIVGGGTARILTQDKTFLQERTGISLYLKYVTSRNYTNARSIGIPEDLYEQDYDKVLSDPDVFVVVELIGGLTDAKRIIIAALEAGKHVVTANKALMAHYGPELFALARKKNVTIGFEASCGGGIPIVKVITDGLLANKIEAMYGIVNGTCNHILTEMTEKGESYQQALKSAQEAGLAEADPTLDVTGMDSVHKLTILGSLAFGERVDLDSIPVTGIDTLDLYDIESGKELGYIMKLLAIGQKTDKGLALSVAPAFVHTVHPLARISGAFNAVSIYGHAVGHTMYMGRGAGSSPTASAVVSDIIATALGITSKAFETLNLWPDRTQKARQLAPEDLISRYYLRFMVKDRPGTVARISSILSSNGISITSLLQKEEAKDNIPLVMTTHEARAGAVTQALKEIENLEETVSAPIFIRIIEEHPESFL</sequence>
<dbReference type="InterPro" id="IPR036291">
    <property type="entry name" value="NAD(P)-bd_dom_sf"/>
</dbReference>
<comment type="catalytic activity">
    <reaction evidence="13">
        <text>L-homoserine + NADP(+) = L-aspartate 4-semialdehyde + NADPH + H(+)</text>
        <dbReference type="Rhea" id="RHEA:15761"/>
        <dbReference type="ChEBI" id="CHEBI:15378"/>
        <dbReference type="ChEBI" id="CHEBI:57476"/>
        <dbReference type="ChEBI" id="CHEBI:57783"/>
        <dbReference type="ChEBI" id="CHEBI:58349"/>
        <dbReference type="ChEBI" id="CHEBI:537519"/>
        <dbReference type="EC" id="1.1.1.3"/>
    </reaction>
</comment>
<evidence type="ECO:0000256" key="11">
    <source>
        <dbReference type="PIRSR" id="PIRSR000098-1"/>
    </source>
</evidence>
<dbReference type="EMBL" id="CP036150">
    <property type="protein sequence ID" value="QEN09498.1"/>
    <property type="molecule type" value="Genomic_DNA"/>
</dbReference>
<comment type="pathway">
    <text evidence="2 13">Amino-acid biosynthesis; L-methionine biosynthesis via de novo pathway; L-homoserine from L-aspartate: step 3/3.</text>
</comment>
<dbReference type="GO" id="GO:0009088">
    <property type="term" value="P:threonine biosynthetic process"/>
    <property type="evidence" value="ECO:0007669"/>
    <property type="project" value="UniProtKB-UniPathway"/>
</dbReference>
<dbReference type="Pfam" id="PF00742">
    <property type="entry name" value="Homoserine_dh"/>
    <property type="match status" value="1"/>
</dbReference>
<dbReference type="GO" id="GO:0009086">
    <property type="term" value="P:methionine biosynthetic process"/>
    <property type="evidence" value="ECO:0007669"/>
    <property type="project" value="UniProtKB-KW"/>
</dbReference>
<evidence type="ECO:0000256" key="13">
    <source>
        <dbReference type="RuleBase" id="RU000579"/>
    </source>
</evidence>
<evidence type="ECO:0000313" key="16">
    <source>
        <dbReference type="EMBL" id="QEN09498.1"/>
    </source>
</evidence>
<dbReference type="RefSeq" id="WP_149487572.1">
    <property type="nucleotide sequence ID" value="NZ_CP036150.1"/>
</dbReference>
<dbReference type="SUPFAM" id="SSF51735">
    <property type="entry name" value="NAD(P)-binding Rossmann-fold domains"/>
    <property type="match status" value="1"/>
</dbReference>
<evidence type="ECO:0000256" key="6">
    <source>
        <dbReference type="ARBA" id="ARBA00022605"/>
    </source>
</evidence>
<proteinExistence type="inferred from homology"/>
<dbReference type="PIRSF" id="PIRSF000098">
    <property type="entry name" value="Homoser_dehydrog"/>
    <property type="match status" value="1"/>
</dbReference>
<name>A0A5C1QQ60_9SPIO</name>
<dbReference type="InterPro" id="IPR016204">
    <property type="entry name" value="HDH"/>
</dbReference>
<feature type="active site" description="Proton donor" evidence="11">
    <location>
        <position position="208"/>
    </location>
</feature>
<dbReference type="InterPro" id="IPR045865">
    <property type="entry name" value="ACT-like_dom_sf"/>
</dbReference>
<dbReference type="SUPFAM" id="SSF55021">
    <property type="entry name" value="ACT-like"/>
    <property type="match status" value="1"/>
</dbReference>
<reference evidence="16 17" key="1">
    <citation type="submission" date="2019-02" db="EMBL/GenBank/DDBJ databases">
        <title>Complete Genome Sequence and Methylome Analysis of free living Spirochaetas.</title>
        <authorList>
            <person name="Fomenkov A."/>
            <person name="Dubinina G."/>
            <person name="Leshcheva N."/>
            <person name="Mikheeva N."/>
            <person name="Grabovich M."/>
            <person name="Vincze T."/>
            <person name="Roberts R.J."/>
        </authorList>
    </citation>
    <scope>NUCLEOTIDE SEQUENCE [LARGE SCALE GENOMIC DNA]</scope>
    <source>
        <strain evidence="16 17">K2</strain>
    </source>
</reference>
<dbReference type="Pfam" id="PF03447">
    <property type="entry name" value="NAD_binding_3"/>
    <property type="match status" value="1"/>
</dbReference>
<evidence type="ECO:0000256" key="8">
    <source>
        <dbReference type="ARBA" id="ARBA00022857"/>
    </source>
</evidence>
<dbReference type="UniPathway" id="UPA00051">
    <property type="reaction ID" value="UER00465"/>
</dbReference>
<dbReference type="Proteomes" id="UP000324209">
    <property type="component" value="Chromosome"/>
</dbReference>
<keyword evidence="10 13" id="KW-0486">Methionine biosynthesis</keyword>
<dbReference type="Gene3D" id="3.30.70.260">
    <property type="match status" value="1"/>
</dbReference>
<dbReference type="InterPro" id="IPR005106">
    <property type="entry name" value="Asp/hSer_DH_NAD-bd"/>
</dbReference>
<dbReference type="OrthoDB" id="9808167at2"/>